<protein>
    <submittedName>
        <fullName evidence="6">LysR family transcriptional regulator</fullName>
    </submittedName>
</protein>
<keyword evidence="2" id="KW-0805">Transcription regulation</keyword>
<dbReference type="InterPro" id="IPR036388">
    <property type="entry name" value="WH-like_DNA-bd_sf"/>
</dbReference>
<comment type="similarity">
    <text evidence="1">Belongs to the LysR transcriptional regulatory family.</text>
</comment>
<dbReference type="SUPFAM" id="SSF46785">
    <property type="entry name" value="Winged helix' DNA-binding domain"/>
    <property type="match status" value="1"/>
</dbReference>
<dbReference type="Gene3D" id="1.10.10.10">
    <property type="entry name" value="Winged helix-like DNA-binding domain superfamily/Winged helix DNA-binding domain"/>
    <property type="match status" value="1"/>
</dbReference>
<gene>
    <name evidence="6" type="ORF">VM95_20060</name>
</gene>
<dbReference type="RefSeq" id="WP_045698774.1">
    <property type="nucleotide sequence ID" value="NZ_JZKH01000040.1"/>
</dbReference>
<evidence type="ECO:0000256" key="1">
    <source>
        <dbReference type="ARBA" id="ARBA00009437"/>
    </source>
</evidence>
<dbReference type="GO" id="GO:0003677">
    <property type="term" value="F:DNA binding"/>
    <property type="evidence" value="ECO:0007669"/>
    <property type="project" value="UniProtKB-KW"/>
</dbReference>
<dbReference type="GO" id="GO:0032993">
    <property type="term" value="C:protein-DNA complex"/>
    <property type="evidence" value="ECO:0007669"/>
    <property type="project" value="TreeGrafter"/>
</dbReference>
<dbReference type="EMBL" id="JZKH01000040">
    <property type="protein sequence ID" value="KJS60589.1"/>
    <property type="molecule type" value="Genomic_DNA"/>
</dbReference>
<evidence type="ECO:0000259" key="5">
    <source>
        <dbReference type="PROSITE" id="PS50931"/>
    </source>
</evidence>
<evidence type="ECO:0000313" key="6">
    <source>
        <dbReference type="EMBL" id="KJS60589.1"/>
    </source>
</evidence>
<feature type="domain" description="HTH lysR-type" evidence="5">
    <location>
        <begin position="1"/>
        <end position="61"/>
    </location>
</feature>
<sequence>MTDLAPHELRVLVAVEEEGTFTSAATRLGTTQSAVSHAVRGCERKLGAVLFERGRHGARPTEAGARAVGYARRVLRLLATMGAEVRGAGADGPLTGTLRIVAFRSVAAHLLPPVLARLAERHPGLGTRVRIVREIGRGTAGEVADGRADLGLATLPAEGPPPVPGLVTARLYEEAYALAHPQGHPDPRRLPLVDWDENCGSYTRRWWREQDWIPPATVDVEDDAVAVSMVAQGLGMAIMPATALLGAPPGLAVTPLDPNPPTRLVGYVTTPELAPTPAVRALIRELRDLPLPEGLAPARTQPARPGATR</sequence>
<keyword evidence="7" id="KW-1185">Reference proteome</keyword>
<dbReference type="PANTHER" id="PTHR30346">
    <property type="entry name" value="TRANSCRIPTIONAL DUAL REGULATOR HCAR-RELATED"/>
    <property type="match status" value="1"/>
</dbReference>
<name>A0A0F2TBQ8_STRR3</name>
<evidence type="ECO:0000256" key="2">
    <source>
        <dbReference type="ARBA" id="ARBA00023015"/>
    </source>
</evidence>
<keyword evidence="3" id="KW-0238">DNA-binding</keyword>
<keyword evidence="4" id="KW-0804">Transcription</keyword>
<evidence type="ECO:0000256" key="3">
    <source>
        <dbReference type="ARBA" id="ARBA00023125"/>
    </source>
</evidence>
<dbReference type="Pfam" id="PF00126">
    <property type="entry name" value="HTH_1"/>
    <property type="match status" value="1"/>
</dbReference>
<dbReference type="CDD" id="cd05466">
    <property type="entry name" value="PBP2_LTTR_substrate"/>
    <property type="match status" value="1"/>
</dbReference>
<dbReference type="InterPro" id="IPR036390">
    <property type="entry name" value="WH_DNA-bd_sf"/>
</dbReference>
<organism evidence="6 7">
    <name type="scientific">Streptomyces rubellomurinus (strain ATCC 31215)</name>
    <dbReference type="NCBI Taxonomy" id="359131"/>
    <lineage>
        <taxon>Bacteria</taxon>
        <taxon>Bacillati</taxon>
        <taxon>Actinomycetota</taxon>
        <taxon>Actinomycetes</taxon>
        <taxon>Kitasatosporales</taxon>
        <taxon>Streptomycetaceae</taxon>
        <taxon>Streptomyces</taxon>
    </lineage>
</organism>
<evidence type="ECO:0000313" key="7">
    <source>
        <dbReference type="Proteomes" id="UP000033699"/>
    </source>
</evidence>
<dbReference type="SUPFAM" id="SSF53850">
    <property type="entry name" value="Periplasmic binding protein-like II"/>
    <property type="match status" value="1"/>
</dbReference>
<dbReference type="Gene3D" id="3.40.190.10">
    <property type="entry name" value="Periplasmic binding protein-like II"/>
    <property type="match status" value="2"/>
</dbReference>
<dbReference type="Pfam" id="PF03466">
    <property type="entry name" value="LysR_substrate"/>
    <property type="match status" value="1"/>
</dbReference>
<dbReference type="GO" id="GO:0003700">
    <property type="term" value="F:DNA-binding transcription factor activity"/>
    <property type="evidence" value="ECO:0007669"/>
    <property type="project" value="InterPro"/>
</dbReference>
<accession>A0A0F2TBQ8</accession>
<proteinExistence type="inferred from homology"/>
<dbReference type="AlphaFoldDB" id="A0A0F2TBQ8"/>
<dbReference type="PANTHER" id="PTHR30346:SF28">
    <property type="entry name" value="HTH-TYPE TRANSCRIPTIONAL REGULATOR CYNR"/>
    <property type="match status" value="1"/>
</dbReference>
<dbReference type="PATRIC" id="fig|359131.3.peg.4687"/>
<comment type="caution">
    <text evidence="6">The sequence shown here is derived from an EMBL/GenBank/DDBJ whole genome shotgun (WGS) entry which is preliminary data.</text>
</comment>
<dbReference type="PROSITE" id="PS50931">
    <property type="entry name" value="HTH_LYSR"/>
    <property type="match status" value="1"/>
</dbReference>
<dbReference type="OrthoDB" id="63123at2"/>
<dbReference type="InterPro" id="IPR000847">
    <property type="entry name" value="LysR_HTH_N"/>
</dbReference>
<evidence type="ECO:0000256" key="4">
    <source>
        <dbReference type="ARBA" id="ARBA00023163"/>
    </source>
</evidence>
<dbReference type="Proteomes" id="UP000033699">
    <property type="component" value="Unassembled WGS sequence"/>
</dbReference>
<dbReference type="InterPro" id="IPR005119">
    <property type="entry name" value="LysR_subst-bd"/>
</dbReference>
<reference evidence="6 7" key="1">
    <citation type="submission" date="2015-02" db="EMBL/GenBank/DDBJ databases">
        <authorList>
            <person name="Ju K.-S."/>
            <person name="Doroghazi J.R."/>
            <person name="Metcalf W."/>
        </authorList>
    </citation>
    <scope>NUCLEOTIDE SEQUENCE [LARGE SCALE GENOMIC DNA]</scope>
    <source>
        <strain evidence="6 7">ATCC 31215</strain>
    </source>
</reference>
<dbReference type="PRINTS" id="PR00039">
    <property type="entry name" value="HTHLYSR"/>
</dbReference>